<name>A0A553ECY3_9FLAO</name>
<dbReference type="PANTHER" id="PTHR34989:SF1">
    <property type="entry name" value="PROTEIN HDED"/>
    <property type="match status" value="1"/>
</dbReference>
<keyword evidence="1" id="KW-0812">Transmembrane</keyword>
<gene>
    <name evidence="2" type="ORF">FNW21_00145</name>
</gene>
<keyword evidence="1" id="KW-0472">Membrane</keyword>
<dbReference type="PANTHER" id="PTHR34989">
    <property type="entry name" value="PROTEIN HDED"/>
    <property type="match status" value="1"/>
</dbReference>
<feature type="transmembrane region" description="Helical" evidence="1">
    <location>
        <begin position="93"/>
        <end position="109"/>
    </location>
</feature>
<dbReference type="AlphaFoldDB" id="A0A553ECY3"/>
<feature type="transmembrane region" description="Helical" evidence="1">
    <location>
        <begin position="9"/>
        <end position="27"/>
    </location>
</feature>
<sequence>MIQLLFRKWWLILIQGLLLIILSIYIFDNPVVVLAALSFWFGVLVITAGVIGVITWLFATVTEKEGMSLLWSIFSVGFGIVLLLNLVVTMKTITMFFAFWMLITGFKLIQSGWSLRAKNSFGWLMLLAGLFSVVAAVMLFFNLGTGAIGVSTLLGMQVLLTGVALVLLSFAKKAVVGIVKEKIDSLKSEI</sequence>
<dbReference type="EMBL" id="VJZT01000001">
    <property type="protein sequence ID" value="TRX42781.1"/>
    <property type="molecule type" value="Genomic_DNA"/>
</dbReference>
<dbReference type="Pfam" id="PF03729">
    <property type="entry name" value="DUF308"/>
    <property type="match status" value="1"/>
</dbReference>
<protein>
    <recommendedName>
        <fullName evidence="4">HdeD family acid-resistance protein</fullName>
    </recommendedName>
</protein>
<feature type="transmembrane region" description="Helical" evidence="1">
    <location>
        <begin position="147"/>
        <end position="170"/>
    </location>
</feature>
<organism evidence="2 3">
    <name type="scientific">Flavobacterium restrictum</name>
    <dbReference type="NCBI Taxonomy" id="2594428"/>
    <lineage>
        <taxon>Bacteria</taxon>
        <taxon>Pseudomonadati</taxon>
        <taxon>Bacteroidota</taxon>
        <taxon>Flavobacteriia</taxon>
        <taxon>Flavobacteriales</taxon>
        <taxon>Flavobacteriaceae</taxon>
        <taxon>Flavobacterium</taxon>
    </lineage>
</organism>
<evidence type="ECO:0000313" key="3">
    <source>
        <dbReference type="Proteomes" id="UP000316371"/>
    </source>
</evidence>
<keyword evidence="3" id="KW-1185">Reference proteome</keyword>
<evidence type="ECO:0000313" key="2">
    <source>
        <dbReference type="EMBL" id="TRX42781.1"/>
    </source>
</evidence>
<feature type="transmembrane region" description="Helical" evidence="1">
    <location>
        <begin position="69"/>
        <end position="87"/>
    </location>
</feature>
<proteinExistence type="predicted"/>
<evidence type="ECO:0000256" key="1">
    <source>
        <dbReference type="SAM" id="Phobius"/>
    </source>
</evidence>
<dbReference type="InterPro" id="IPR052712">
    <property type="entry name" value="Acid_resist_chaperone_HdeD"/>
</dbReference>
<feature type="transmembrane region" description="Helical" evidence="1">
    <location>
        <begin position="33"/>
        <end position="57"/>
    </location>
</feature>
<evidence type="ECO:0008006" key="4">
    <source>
        <dbReference type="Google" id="ProtNLM"/>
    </source>
</evidence>
<feature type="transmembrane region" description="Helical" evidence="1">
    <location>
        <begin position="121"/>
        <end position="141"/>
    </location>
</feature>
<dbReference type="RefSeq" id="WP_144254704.1">
    <property type="nucleotide sequence ID" value="NZ_VJZT01000001.1"/>
</dbReference>
<reference evidence="2 3" key="1">
    <citation type="submission" date="2019-07" db="EMBL/GenBank/DDBJ databases">
        <title>Novel species of Flavobacterium.</title>
        <authorList>
            <person name="Liu Q."/>
            <person name="Xin Y.-H."/>
        </authorList>
    </citation>
    <scope>NUCLEOTIDE SEQUENCE [LARGE SCALE GENOMIC DNA]</scope>
    <source>
        <strain evidence="2 3">LB1R34</strain>
    </source>
</reference>
<comment type="caution">
    <text evidence="2">The sequence shown here is derived from an EMBL/GenBank/DDBJ whole genome shotgun (WGS) entry which is preliminary data.</text>
</comment>
<dbReference type="InterPro" id="IPR005325">
    <property type="entry name" value="DUF308_memb"/>
</dbReference>
<keyword evidence="1" id="KW-1133">Transmembrane helix</keyword>
<dbReference type="Proteomes" id="UP000316371">
    <property type="component" value="Unassembled WGS sequence"/>
</dbReference>
<accession>A0A553ECY3</accession>
<dbReference type="GO" id="GO:0005886">
    <property type="term" value="C:plasma membrane"/>
    <property type="evidence" value="ECO:0007669"/>
    <property type="project" value="TreeGrafter"/>
</dbReference>